<dbReference type="AlphaFoldDB" id="A0A087GCY6"/>
<dbReference type="Proteomes" id="UP000029120">
    <property type="component" value="Chromosome 8"/>
</dbReference>
<dbReference type="OrthoDB" id="1858978at2759"/>
<feature type="domain" description="Neprosin PEP catalytic" evidence="1">
    <location>
        <begin position="1"/>
        <end position="69"/>
    </location>
</feature>
<name>A0A087GCY6_ARAAL</name>
<keyword evidence="3" id="KW-1185">Reference proteome</keyword>
<dbReference type="PANTHER" id="PTHR31589:SF60">
    <property type="entry name" value="NEPROSIN DOMAIN-CONTAINING PROTEIN-RELATED"/>
    <property type="match status" value="1"/>
</dbReference>
<proteinExistence type="predicted"/>
<reference evidence="3" key="1">
    <citation type="journal article" date="2015" name="Nat. Plants">
        <title>Genome expansion of Arabis alpina linked with retrotransposition and reduced symmetric DNA methylation.</title>
        <authorList>
            <person name="Willing E.M."/>
            <person name="Rawat V."/>
            <person name="Mandakova T."/>
            <person name="Maumus F."/>
            <person name="James G.V."/>
            <person name="Nordstroem K.J."/>
            <person name="Becker C."/>
            <person name="Warthmann N."/>
            <person name="Chica C."/>
            <person name="Szarzynska B."/>
            <person name="Zytnicki M."/>
            <person name="Albani M.C."/>
            <person name="Kiefer C."/>
            <person name="Bergonzi S."/>
            <person name="Castaings L."/>
            <person name="Mateos J.L."/>
            <person name="Berns M.C."/>
            <person name="Bujdoso N."/>
            <person name="Piofczyk T."/>
            <person name="de Lorenzo L."/>
            <person name="Barrero-Sicilia C."/>
            <person name="Mateos I."/>
            <person name="Piednoel M."/>
            <person name="Hagmann J."/>
            <person name="Chen-Min-Tao R."/>
            <person name="Iglesias-Fernandez R."/>
            <person name="Schuster S.C."/>
            <person name="Alonso-Blanco C."/>
            <person name="Roudier F."/>
            <person name="Carbonero P."/>
            <person name="Paz-Ares J."/>
            <person name="Davis S.J."/>
            <person name="Pecinka A."/>
            <person name="Quesneville H."/>
            <person name="Colot V."/>
            <person name="Lysak M.A."/>
            <person name="Weigel D."/>
            <person name="Coupland G."/>
            <person name="Schneeberger K."/>
        </authorList>
    </citation>
    <scope>NUCLEOTIDE SEQUENCE [LARGE SCALE GENOMIC DNA]</scope>
    <source>
        <strain evidence="3">cv. Pajares</strain>
    </source>
</reference>
<dbReference type="InterPro" id="IPR053168">
    <property type="entry name" value="Glutamic_endopeptidase"/>
</dbReference>
<dbReference type="Pfam" id="PF03080">
    <property type="entry name" value="Neprosin"/>
    <property type="match status" value="1"/>
</dbReference>
<evidence type="ECO:0000313" key="3">
    <source>
        <dbReference type="Proteomes" id="UP000029120"/>
    </source>
</evidence>
<sequence length="92" mass="10396">MINPSFFPDARVWTFGFWKGKYGKGCYNTACYGFVQVSHVVPIVEPIDLLPGEPTGLHYSIHQDINTGNCSSFSVWFKSSNGSWKFSKRTPQ</sequence>
<accession>A0A087GCY6</accession>
<dbReference type="InterPro" id="IPR004314">
    <property type="entry name" value="Neprosin"/>
</dbReference>
<organism evidence="2 3">
    <name type="scientific">Arabis alpina</name>
    <name type="common">Alpine rock-cress</name>
    <dbReference type="NCBI Taxonomy" id="50452"/>
    <lineage>
        <taxon>Eukaryota</taxon>
        <taxon>Viridiplantae</taxon>
        <taxon>Streptophyta</taxon>
        <taxon>Embryophyta</taxon>
        <taxon>Tracheophyta</taxon>
        <taxon>Spermatophyta</taxon>
        <taxon>Magnoliopsida</taxon>
        <taxon>eudicotyledons</taxon>
        <taxon>Gunneridae</taxon>
        <taxon>Pentapetalae</taxon>
        <taxon>rosids</taxon>
        <taxon>malvids</taxon>
        <taxon>Brassicales</taxon>
        <taxon>Brassicaceae</taxon>
        <taxon>Arabideae</taxon>
        <taxon>Arabis</taxon>
    </lineage>
</organism>
<evidence type="ECO:0000313" key="2">
    <source>
        <dbReference type="EMBL" id="KFK27738.1"/>
    </source>
</evidence>
<dbReference type="Gramene" id="KFK27738">
    <property type="protein sequence ID" value="KFK27738"/>
    <property type="gene ID" value="AALP_AA8G423000"/>
</dbReference>
<evidence type="ECO:0000259" key="1">
    <source>
        <dbReference type="Pfam" id="PF03080"/>
    </source>
</evidence>
<dbReference type="PANTHER" id="PTHR31589">
    <property type="entry name" value="PROTEIN, PUTATIVE (DUF239)-RELATED-RELATED"/>
    <property type="match status" value="1"/>
</dbReference>
<gene>
    <name evidence="2" type="ordered locus">AALP_Aa8g423000</name>
</gene>
<dbReference type="EMBL" id="CM002876">
    <property type="protein sequence ID" value="KFK27738.1"/>
    <property type="molecule type" value="Genomic_DNA"/>
</dbReference>
<protein>
    <recommendedName>
        <fullName evidence="1">Neprosin PEP catalytic domain-containing protein</fullName>
    </recommendedName>
</protein>